<comment type="subcellular location">
    <subcellularLocation>
        <location evidence="1">Nucleus</location>
    </subcellularLocation>
</comment>
<feature type="domain" description="TFIIF beta subunit HTH" evidence="7">
    <location>
        <begin position="166"/>
        <end position="227"/>
    </location>
</feature>
<dbReference type="Proteomes" id="UP001516464">
    <property type="component" value="Unassembled WGS sequence"/>
</dbReference>
<keyword evidence="5" id="KW-0804">Transcription</keyword>
<evidence type="ECO:0000313" key="10">
    <source>
        <dbReference type="Proteomes" id="UP001516464"/>
    </source>
</evidence>
<organism evidence="9 10">
    <name type="scientific">Astathelohania contejeani</name>
    <dbReference type="NCBI Taxonomy" id="164912"/>
    <lineage>
        <taxon>Eukaryota</taxon>
        <taxon>Fungi</taxon>
        <taxon>Fungi incertae sedis</taxon>
        <taxon>Microsporidia</taxon>
        <taxon>Astathelohaniidae</taxon>
        <taxon>Astathelohania</taxon>
    </lineage>
</organism>
<feature type="domain" description="TFIIF beta subunit N-terminal" evidence="8">
    <location>
        <begin position="12"/>
        <end position="121"/>
    </location>
</feature>
<name>A0ABQ7HYF9_9MICR</name>
<comment type="similarity">
    <text evidence="2">Belongs to the TFIIF beta subunit family.</text>
</comment>
<dbReference type="InterPro" id="IPR040504">
    <property type="entry name" value="TFIIF_beta_N"/>
</dbReference>
<evidence type="ECO:0000256" key="2">
    <source>
        <dbReference type="ARBA" id="ARBA00009543"/>
    </source>
</evidence>
<evidence type="ECO:0000256" key="3">
    <source>
        <dbReference type="ARBA" id="ARBA00023015"/>
    </source>
</evidence>
<evidence type="ECO:0000256" key="4">
    <source>
        <dbReference type="ARBA" id="ARBA00023125"/>
    </source>
</evidence>
<dbReference type="SUPFAM" id="SSF46785">
    <property type="entry name" value="Winged helix' DNA-binding domain"/>
    <property type="match status" value="1"/>
</dbReference>
<dbReference type="EMBL" id="SBIQ01000113">
    <property type="protein sequence ID" value="KAF7683217.1"/>
    <property type="molecule type" value="Genomic_DNA"/>
</dbReference>
<keyword evidence="6" id="KW-0539">Nucleus</keyword>
<dbReference type="Pfam" id="PF02270">
    <property type="entry name" value="TFIIF_beta"/>
    <property type="match status" value="1"/>
</dbReference>
<accession>A0ABQ7HYF9</accession>
<sequence>MKELNLAQKDVTVWLVKLPSFFTEQLSTLEGDNVIGNLSLKPATSDSPATISFTPSPFMLVTGIPSQYEVKFTEAKKNIYILKKDSTGRKVEGTVSQECFIKPVMNAEYMQYRRVRAAEQTNPKRCIQLIEEFSAVKRREKMNSVSELEKLSRQRKQMLQNKKRERLAKPEVIDILFKAFEKHPQWTVKDLADFSGQPVAYIQELVSEICVLNKKDHRNTYELKPEYLN</sequence>
<evidence type="ECO:0000256" key="5">
    <source>
        <dbReference type="ARBA" id="ARBA00023163"/>
    </source>
</evidence>
<keyword evidence="3" id="KW-0805">Transcription regulation</keyword>
<dbReference type="Gene3D" id="1.10.10.10">
    <property type="entry name" value="Winged helix-like DNA-binding domain superfamily/Winged helix DNA-binding domain"/>
    <property type="match status" value="1"/>
</dbReference>
<comment type="caution">
    <text evidence="9">The sequence shown here is derived from an EMBL/GenBank/DDBJ whole genome shotgun (WGS) entry which is preliminary data.</text>
</comment>
<evidence type="ECO:0000259" key="8">
    <source>
        <dbReference type="Pfam" id="PF17683"/>
    </source>
</evidence>
<dbReference type="InterPro" id="IPR036388">
    <property type="entry name" value="WH-like_DNA-bd_sf"/>
</dbReference>
<evidence type="ECO:0000256" key="6">
    <source>
        <dbReference type="ARBA" id="ARBA00023242"/>
    </source>
</evidence>
<keyword evidence="4" id="KW-0238">DNA-binding</keyword>
<evidence type="ECO:0000259" key="7">
    <source>
        <dbReference type="Pfam" id="PF02270"/>
    </source>
</evidence>
<keyword evidence="10" id="KW-1185">Reference proteome</keyword>
<dbReference type="PANTHER" id="PTHR10445:SF0">
    <property type="entry name" value="GENERAL TRANSCRIPTION FACTOR IIF SUBUNIT 2"/>
    <property type="match status" value="1"/>
</dbReference>
<reference evidence="9 10" key="1">
    <citation type="submission" date="2019-01" db="EMBL/GenBank/DDBJ databases">
        <title>Genomes sequencing and comparative genomics of infectious freshwater microsporidia, Cucumispora dikerogammari and Thelohania contejeani.</title>
        <authorList>
            <person name="Cormier A."/>
            <person name="Giraud I."/>
            <person name="Wattier R."/>
            <person name="Teixeira M."/>
            <person name="Grandjean F."/>
            <person name="Rigaud T."/>
            <person name="Cordaux R."/>
        </authorList>
    </citation>
    <scope>NUCLEOTIDE SEQUENCE [LARGE SCALE GENOMIC DNA]</scope>
    <source>
        <strain evidence="9">T1</strain>
        <tissue evidence="9">Spores</tissue>
    </source>
</reference>
<dbReference type="InterPro" id="IPR040450">
    <property type="entry name" value="TFIIF_beta_HTH"/>
</dbReference>
<dbReference type="InterPro" id="IPR003196">
    <property type="entry name" value="TFIIF_beta"/>
</dbReference>
<dbReference type="PANTHER" id="PTHR10445">
    <property type="entry name" value="GENERAL TRANSCRIPTION FACTOR IIF SUBUNIT 2"/>
    <property type="match status" value="1"/>
</dbReference>
<gene>
    <name evidence="9" type="primary">GTF2F2</name>
    <name evidence="9" type="ORF">TCON_1573</name>
</gene>
<dbReference type="InterPro" id="IPR011039">
    <property type="entry name" value="TFIIF_interaction"/>
</dbReference>
<evidence type="ECO:0000256" key="1">
    <source>
        <dbReference type="ARBA" id="ARBA00004123"/>
    </source>
</evidence>
<proteinExistence type="inferred from homology"/>
<evidence type="ECO:0000313" key="9">
    <source>
        <dbReference type="EMBL" id="KAF7683217.1"/>
    </source>
</evidence>
<protein>
    <submittedName>
        <fullName evidence="9">General transcription factor IIF subunit 2</fullName>
    </submittedName>
</protein>
<dbReference type="InterPro" id="IPR036390">
    <property type="entry name" value="WH_DNA-bd_sf"/>
</dbReference>
<dbReference type="Pfam" id="PF17683">
    <property type="entry name" value="TFIIF_beta_N"/>
    <property type="match status" value="1"/>
</dbReference>
<dbReference type="SUPFAM" id="SSF50916">
    <property type="entry name" value="Rap30/74 interaction domains"/>
    <property type="match status" value="1"/>
</dbReference>